<evidence type="ECO:0000313" key="2">
    <source>
        <dbReference type="Proteomes" id="UP000190897"/>
    </source>
</evidence>
<name>A0A1T5DYH5_9BACT</name>
<proteinExistence type="predicted"/>
<accession>A0A1T5DYH5</accession>
<gene>
    <name evidence="1" type="ORF">SAMN05660293_01999</name>
</gene>
<dbReference type="STRING" id="651661.SAMN05660293_01999"/>
<dbReference type="AlphaFoldDB" id="A0A1T5DYH5"/>
<evidence type="ECO:0000313" key="1">
    <source>
        <dbReference type="EMBL" id="SKB76741.1"/>
    </source>
</evidence>
<keyword evidence="2" id="KW-1185">Reference proteome</keyword>
<dbReference type="Proteomes" id="UP000190897">
    <property type="component" value="Unassembled WGS sequence"/>
</dbReference>
<dbReference type="EMBL" id="FUZA01000002">
    <property type="protein sequence ID" value="SKB76741.1"/>
    <property type="molecule type" value="Genomic_DNA"/>
</dbReference>
<sequence length="265" mass="28260">MKSQSSFEKTIKNAGAMMCIAIMSACSSNSDEPETPAPSVNFTEVKGSGDISSQLASFRSMLGDQLNTTPGQTTGRREINWDAVPDNQTNTDTFPGDFFNSTDPNVAAGRKRGAIFTTPGNGLRISDKNFSDLVSNYKDQFNAFSPARTFAATGSNKMDVTFKVPGTATAAFVKGFGVVLSDVDKANSTTLEFFEGDKSLGKFAAPTRKDDKGFSFLGAVFPDSKVTKVTITSGSAAISNKYADNAENDLVVMDDFLYSEPAALQ</sequence>
<protein>
    <submittedName>
        <fullName evidence="1">Uncharacterized protein</fullName>
    </submittedName>
</protein>
<dbReference type="RefSeq" id="WP_229208352.1">
    <property type="nucleotide sequence ID" value="NZ_FUZA01000002.1"/>
</dbReference>
<organism evidence="1 2">
    <name type="scientific">Dyadobacter psychrophilus</name>
    <dbReference type="NCBI Taxonomy" id="651661"/>
    <lineage>
        <taxon>Bacteria</taxon>
        <taxon>Pseudomonadati</taxon>
        <taxon>Bacteroidota</taxon>
        <taxon>Cytophagia</taxon>
        <taxon>Cytophagales</taxon>
        <taxon>Spirosomataceae</taxon>
        <taxon>Dyadobacter</taxon>
    </lineage>
</organism>
<reference evidence="2" key="1">
    <citation type="submission" date="2017-02" db="EMBL/GenBank/DDBJ databases">
        <authorList>
            <person name="Varghese N."/>
            <person name="Submissions S."/>
        </authorList>
    </citation>
    <scope>NUCLEOTIDE SEQUENCE [LARGE SCALE GENOMIC DNA]</scope>
    <source>
        <strain evidence="2">DSM 22270</strain>
    </source>
</reference>
<dbReference type="PROSITE" id="PS51257">
    <property type="entry name" value="PROKAR_LIPOPROTEIN"/>
    <property type="match status" value="1"/>
</dbReference>